<dbReference type="Pfam" id="PF24920">
    <property type="entry name" value="C2_TCB1"/>
    <property type="match status" value="1"/>
</dbReference>
<reference evidence="15" key="1">
    <citation type="submission" date="2022-11" db="EMBL/GenBank/DDBJ databases">
        <authorList>
            <person name="Petersen C."/>
        </authorList>
    </citation>
    <scope>NUCLEOTIDE SEQUENCE</scope>
    <source>
        <strain evidence="15">IBT 30761</strain>
    </source>
</reference>
<dbReference type="PANTHER" id="PTHR46980:SF2">
    <property type="entry name" value="TRICALBIN-1-RELATED"/>
    <property type="match status" value="1"/>
</dbReference>
<dbReference type="InterPro" id="IPR037761">
    <property type="entry name" value="C2A_Tricalbin"/>
</dbReference>
<dbReference type="InterPro" id="IPR031468">
    <property type="entry name" value="SMP_LBD"/>
</dbReference>
<dbReference type="CDD" id="cd04040">
    <property type="entry name" value="C2D_Tricalbin-like"/>
    <property type="match status" value="1"/>
</dbReference>
<evidence type="ECO:0000256" key="3">
    <source>
        <dbReference type="ARBA" id="ARBA00022553"/>
    </source>
</evidence>
<dbReference type="GO" id="GO:0061817">
    <property type="term" value="P:endoplasmic reticulum-plasma membrane tethering"/>
    <property type="evidence" value="ECO:0007669"/>
    <property type="project" value="InterPro"/>
</dbReference>
<accession>A0A9W9KK67</accession>
<keyword evidence="7 12" id="KW-1133">Transmembrane helix</keyword>
<name>A0A9W9KK67_9EURO</name>
<evidence type="ECO:0000259" key="13">
    <source>
        <dbReference type="PROSITE" id="PS50004"/>
    </source>
</evidence>
<dbReference type="RefSeq" id="XP_056477805.1">
    <property type="nucleotide sequence ID" value="XM_056614833.1"/>
</dbReference>
<feature type="compositionally biased region" description="Basic residues" evidence="11">
    <location>
        <begin position="1516"/>
        <end position="1528"/>
    </location>
</feature>
<feature type="compositionally biased region" description="Polar residues" evidence="11">
    <location>
        <begin position="1332"/>
        <end position="1341"/>
    </location>
</feature>
<keyword evidence="9" id="KW-0446">Lipid-binding</keyword>
<feature type="region of interest" description="Disordered" evidence="11">
    <location>
        <begin position="1488"/>
        <end position="1528"/>
    </location>
</feature>
<feature type="domain" description="C2" evidence="13">
    <location>
        <begin position="723"/>
        <end position="837"/>
    </location>
</feature>
<proteinExistence type="predicted"/>
<evidence type="ECO:0000259" key="14">
    <source>
        <dbReference type="PROSITE" id="PS51847"/>
    </source>
</evidence>
<dbReference type="SUPFAM" id="SSF49562">
    <property type="entry name" value="C2 domain (Calcium/lipid-binding domain, CaLB)"/>
    <property type="match status" value="5"/>
</dbReference>
<dbReference type="Gene3D" id="2.60.40.150">
    <property type="entry name" value="C2 domain"/>
    <property type="match status" value="4"/>
</dbReference>
<feature type="domain" description="C2" evidence="13">
    <location>
        <begin position="1098"/>
        <end position="1218"/>
    </location>
</feature>
<evidence type="ECO:0000256" key="9">
    <source>
        <dbReference type="ARBA" id="ARBA00023121"/>
    </source>
</evidence>
<keyword evidence="4 12" id="KW-0812">Transmembrane</keyword>
<dbReference type="CDD" id="cd04045">
    <property type="entry name" value="C2C_Tricalbin-like"/>
    <property type="match status" value="1"/>
</dbReference>
<feature type="transmembrane region" description="Helical" evidence="12">
    <location>
        <begin position="179"/>
        <end position="212"/>
    </location>
</feature>
<dbReference type="InterPro" id="IPR000008">
    <property type="entry name" value="C2_dom"/>
</dbReference>
<dbReference type="InterPro" id="IPR052455">
    <property type="entry name" value="Tricalbin_domain"/>
</dbReference>
<dbReference type="PANTHER" id="PTHR46980">
    <property type="entry name" value="TRICALBIN-1-RELATED"/>
    <property type="match status" value="1"/>
</dbReference>
<feature type="domain" description="C2" evidence="13">
    <location>
        <begin position="587"/>
        <end position="703"/>
    </location>
</feature>
<dbReference type="InterPro" id="IPR035892">
    <property type="entry name" value="C2_domain_sf"/>
</dbReference>
<dbReference type="GeneID" id="81353812"/>
<feature type="domain" description="SMP-LTD" evidence="14">
    <location>
        <begin position="239"/>
        <end position="444"/>
    </location>
</feature>
<dbReference type="Pfam" id="PF00168">
    <property type="entry name" value="C2"/>
    <property type="match status" value="5"/>
</dbReference>
<evidence type="ECO:0000256" key="2">
    <source>
        <dbReference type="ARBA" id="ARBA00022448"/>
    </source>
</evidence>
<keyword evidence="16" id="KW-1185">Reference proteome</keyword>
<feature type="region of interest" description="Disordered" evidence="11">
    <location>
        <begin position="1"/>
        <end position="85"/>
    </location>
</feature>
<evidence type="ECO:0000256" key="8">
    <source>
        <dbReference type="ARBA" id="ARBA00023055"/>
    </source>
</evidence>
<evidence type="ECO:0000256" key="11">
    <source>
        <dbReference type="SAM" id="MobiDB-lite"/>
    </source>
</evidence>
<evidence type="ECO:0000256" key="7">
    <source>
        <dbReference type="ARBA" id="ARBA00022989"/>
    </source>
</evidence>
<dbReference type="InterPro" id="IPR017147">
    <property type="entry name" value="Tricalbin"/>
</dbReference>
<dbReference type="CDD" id="cd21678">
    <property type="entry name" value="SMP_TCB"/>
    <property type="match status" value="1"/>
</dbReference>
<dbReference type="GO" id="GO:0006869">
    <property type="term" value="P:lipid transport"/>
    <property type="evidence" value="ECO:0007669"/>
    <property type="project" value="UniProtKB-KW"/>
</dbReference>
<feature type="region of interest" description="Disordered" evidence="11">
    <location>
        <begin position="876"/>
        <end position="960"/>
    </location>
</feature>
<dbReference type="PROSITE" id="PS51847">
    <property type="entry name" value="SMP"/>
    <property type="match status" value="1"/>
</dbReference>
<dbReference type="CDD" id="cd04044">
    <property type="entry name" value="C2A_Tricalbin-like"/>
    <property type="match status" value="1"/>
</dbReference>
<evidence type="ECO:0000256" key="5">
    <source>
        <dbReference type="ARBA" id="ARBA00022737"/>
    </source>
</evidence>
<dbReference type="Proteomes" id="UP001149074">
    <property type="component" value="Unassembled WGS sequence"/>
</dbReference>
<feature type="compositionally biased region" description="Polar residues" evidence="11">
    <location>
        <begin position="944"/>
        <end position="960"/>
    </location>
</feature>
<dbReference type="InterPro" id="IPR037756">
    <property type="entry name" value="C2D_Tricalbin"/>
</dbReference>
<keyword evidence="8" id="KW-0445">Lipid transport</keyword>
<evidence type="ECO:0000256" key="12">
    <source>
        <dbReference type="SAM" id="Phobius"/>
    </source>
</evidence>
<dbReference type="GO" id="GO:0008289">
    <property type="term" value="F:lipid binding"/>
    <property type="evidence" value="ECO:0007669"/>
    <property type="project" value="UniProtKB-KW"/>
</dbReference>
<dbReference type="InterPro" id="IPR056910">
    <property type="entry name" value="TCB1-3_C2"/>
</dbReference>
<evidence type="ECO:0000256" key="4">
    <source>
        <dbReference type="ARBA" id="ARBA00022692"/>
    </source>
</evidence>
<dbReference type="Pfam" id="PF25669">
    <property type="entry name" value="SMP_MUG190-like"/>
    <property type="match status" value="2"/>
</dbReference>
<comment type="caution">
    <text evidence="15">The sequence shown here is derived from an EMBL/GenBank/DDBJ whole genome shotgun (WGS) entry which is preliminary data.</text>
</comment>
<dbReference type="GO" id="GO:0005789">
    <property type="term" value="C:endoplasmic reticulum membrane"/>
    <property type="evidence" value="ECO:0007669"/>
    <property type="project" value="UniProtKB-SubCell"/>
</dbReference>
<keyword evidence="10 12" id="KW-0472">Membrane</keyword>
<keyword evidence="5" id="KW-0677">Repeat</keyword>
<dbReference type="GO" id="GO:0071944">
    <property type="term" value="C:cell periphery"/>
    <property type="evidence" value="ECO:0007669"/>
    <property type="project" value="UniProtKB-ARBA"/>
</dbReference>
<keyword evidence="6" id="KW-0256">Endoplasmic reticulum</keyword>
<sequence length="1528" mass="167695">MASVEAEKTEIKEEGVIEAATELQKDPESKVNPDTVEENLVEKSRQAGAAAYQFDPDASPEDKAAAAEGRVPPGFHHQKKPKGMSVITDQDTGKADYDLPPPQSATALIAEDANAIAEGKPSGADDDMRWARNRTGWEPKFLTEQTEEEQAEGTLLDHETFLEGRLPDKFFGDWYHNAAIIVFACLSSWLIAALGGGVGWVLLVMAACSTYYRTSIRRVRRNFRDDINREMSKARLETDTESLEWINSFLVKFWPIYAPVLCDTIINSVDQVLSTSTPAFLDSLRLKTFVLGTKPPRLEHVKTYPKTQPDTVIMDWKFSFTPNDVMDLTARQLKDKINPKVVLEVRVGKGVVSKGLDVIVEDMACSGLMRVKVKLQIPFPHIERVDVCFLDKPEIDYVCKPLGGDHLGFDINFIPGLETFIKEQIHNNLQPMMYDPNVFPIEIAKMLAGNPVDQAIGVVAVTLHGAHQLKNPDKFSGTPDPYAVVSLNNRTELGRTKTAHDTDSPRWNETIYVIITSFTDALTITPYDWNEYRKDKELGVASFGLDKLEQEPSHEGVYLEVTASGRHRGAIQADIRFFPVMEGRKLESGETEPPPEINTGIAQFTVEQAKDLDGSKSLVGKLNPYGVLLLNGKEIHITNKLKRTNNPIFQNASKEFLVTDRKNARLGLIIKDDRDLMADPIIGRYQIKMNDMIKMMEQGKDWFHLHGANGGRAKLQLQWKPVALGSIAGGAGYVDPIGVMRFHFKNATDLRNLEAMGKSDPYARVLLSGITRGRTVTFRNNLSPDWDEVVYVPIRSAREKLTVEVMDEESINKDRTLGWAELNASDFVRETETPGEYEIDDEKQLITSGLRIGKGSVKGYLNYTVSFFPSVPVVNPEDEVEEEEEGEEGVKSEGAATPRRSMHSKTASVDSKSSKVSKISRTPTNGNANGATNGEATANGRASLETSNSRPATTTSETASVRSIATIPKTYVAAEDLVKYESGFIVFKFHEGQLAHGNVQLEVLMDDYMFPAYTSPKIHSSTVKSSDIGEAFVRELEFSKITLRLVSKDDPKDSSEEHTVAQLTGDTLSTLQRILYTPTELVLAGSNGEVSKVTVSARYIPVQMKLDPKESINNMGTLRVKVLDAADLPSADRNGFSDPYCKFRIGDDHKEVHKTKVQKKTLHPAWNEFFETPIKTRIGANFHVDVYDWDFGDSADFLGASPIDLESLTPFEPADVHLPLNGKSGVIHLNLLFKPSYVVRSRQGSSTFSGTFAVPGKIVGAPVKTVGFLGGNVVRGASFLKHGVMSRIGHKDKGDDASMANSIIEEDPSETPTERGLSPAAALTDANANANGSHSPTPSTPQKEHSRNRSTASTYGDRLSILGGTGRGDSGTAHITIATANGFPPTANVRVIVKVQGAKGAKDVHKTKAIKTSSGSIQFEDSFKVNNTTADAQYSIRVVDHATFGSDSPLGEAPFFVANQGSEEGVDKTIPIGEGNVTVRSSFVLNETAAANLRPTTSHSTTGPAEEGAESPDSRKPRRSFLSKRGRD</sequence>
<feature type="compositionally biased region" description="Acidic residues" evidence="11">
    <location>
        <begin position="876"/>
        <end position="887"/>
    </location>
</feature>
<feature type="compositionally biased region" description="Low complexity" evidence="11">
    <location>
        <begin position="904"/>
        <end position="940"/>
    </location>
</feature>
<evidence type="ECO:0000256" key="1">
    <source>
        <dbReference type="ARBA" id="ARBA00004586"/>
    </source>
</evidence>
<evidence type="ECO:0000256" key="6">
    <source>
        <dbReference type="ARBA" id="ARBA00022824"/>
    </source>
</evidence>
<comment type="subcellular location">
    <subcellularLocation>
        <location evidence="1">Endoplasmic reticulum membrane</location>
    </subcellularLocation>
</comment>
<dbReference type="SMART" id="SM00239">
    <property type="entry name" value="C2"/>
    <property type="match status" value="5"/>
</dbReference>
<organism evidence="15 16">
    <name type="scientific">Penicillium argentinense</name>
    <dbReference type="NCBI Taxonomy" id="1131581"/>
    <lineage>
        <taxon>Eukaryota</taxon>
        <taxon>Fungi</taxon>
        <taxon>Dikarya</taxon>
        <taxon>Ascomycota</taxon>
        <taxon>Pezizomycotina</taxon>
        <taxon>Eurotiomycetes</taxon>
        <taxon>Eurotiomycetidae</taxon>
        <taxon>Eurotiales</taxon>
        <taxon>Aspergillaceae</taxon>
        <taxon>Penicillium</taxon>
    </lineage>
</organism>
<feature type="domain" description="C2" evidence="13">
    <location>
        <begin position="439"/>
        <end position="558"/>
    </location>
</feature>
<evidence type="ECO:0000313" key="15">
    <source>
        <dbReference type="EMBL" id="KAJ5109694.1"/>
    </source>
</evidence>
<dbReference type="OrthoDB" id="1029639at2759"/>
<dbReference type="PIRSF" id="PIRSF037232">
    <property type="entry name" value="Tricalbin"/>
    <property type="match status" value="1"/>
</dbReference>
<keyword evidence="3" id="KW-0597">Phosphoprotein</keyword>
<dbReference type="PROSITE" id="PS50004">
    <property type="entry name" value="C2"/>
    <property type="match status" value="4"/>
</dbReference>
<dbReference type="CDD" id="cd04052">
    <property type="entry name" value="C2B_Tricalbin-like"/>
    <property type="match status" value="1"/>
</dbReference>
<reference evidence="15" key="2">
    <citation type="journal article" date="2023" name="IMA Fungus">
        <title>Comparative genomic study of the Penicillium genus elucidates a diverse pangenome and 15 lateral gene transfer events.</title>
        <authorList>
            <person name="Petersen C."/>
            <person name="Sorensen T."/>
            <person name="Nielsen M.R."/>
            <person name="Sondergaard T.E."/>
            <person name="Sorensen J.L."/>
            <person name="Fitzpatrick D.A."/>
            <person name="Frisvad J.C."/>
            <person name="Nielsen K.L."/>
        </authorList>
    </citation>
    <scope>NUCLEOTIDE SEQUENCE</scope>
    <source>
        <strain evidence="15">IBT 30761</strain>
    </source>
</reference>
<dbReference type="EMBL" id="JAPQKI010000003">
    <property type="protein sequence ID" value="KAJ5109694.1"/>
    <property type="molecule type" value="Genomic_DNA"/>
</dbReference>
<protein>
    <submittedName>
        <fullName evidence="15">Tricalbin</fullName>
    </submittedName>
</protein>
<feature type="compositionally biased region" description="Polar residues" evidence="11">
    <location>
        <begin position="1494"/>
        <end position="1503"/>
    </location>
</feature>
<feature type="compositionally biased region" description="Basic and acidic residues" evidence="11">
    <location>
        <begin position="1"/>
        <end position="15"/>
    </location>
</feature>
<keyword evidence="2" id="KW-0813">Transport</keyword>
<evidence type="ECO:0000256" key="10">
    <source>
        <dbReference type="ARBA" id="ARBA00023136"/>
    </source>
</evidence>
<dbReference type="InterPro" id="IPR037762">
    <property type="entry name" value="C2C_Tricalbin"/>
</dbReference>
<dbReference type="InterPro" id="IPR037765">
    <property type="entry name" value="C2B_Tricalbin"/>
</dbReference>
<gene>
    <name evidence="15" type="ORF">N7532_002339</name>
</gene>
<feature type="region of interest" description="Disordered" evidence="11">
    <location>
        <begin position="1326"/>
        <end position="1368"/>
    </location>
</feature>
<evidence type="ECO:0000313" key="16">
    <source>
        <dbReference type="Proteomes" id="UP001149074"/>
    </source>
</evidence>